<dbReference type="Gene3D" id="2.70.150.10">
    <property type="entry name" value="Calcium-transporting ATPase, cytoplasmic transduction domain A"/>
    <property type="match status" value="1"/>
</dbReference>
<evidence type="ECO:0000259" key="16">
    <source>
        <dbReference type="Pfam" id="PF12409"/>
    </source>
</evidence>
<feature type="domain" description="P-type ATPase A" evidence="15">
    <location>
        <begin position="399"/>
        <end position="517"/>
    </location>
</feature>
<evidence type="ECO:0000256" key="1">
    <source>
        <dbReference type="ARBA" id="ARBA00004141"/>
    </source>
</evidence>
<dbReference type="GO" id="GO:0006874">
    <property type="term" value="P:intracellular calcium ion homeostasis"/>
    <property type="evidence" value="ECO:0007669"/>
    <property type="project" value="TreeGrafter"/>
</dbReference>
<feature type="transmembrane region" description="Helical" evidence="13">
    <location>
        <begin position="1103"/>
        <end position="1120"/>
    </location>
</feature>
<dbReference type="SFLD" id="SFLDF00027">
    <property type="entry name" value="p-type_atpase"/>
    <property type="match status" value="1"/>
</dbReference>
<dbReference type="InterPro" id="IPR044492">
    <property type="entry name" value="P_typ_ATPase_HD_dom"/>
</dbReference>
<keyword evidence="10 13" id="KW-1133">Transmembrane helix</keyword>
<evidence type="ECO:0000256" key="5">
    <source>
        <dbReference type="ARBA" id="ARBA00022723"/>
    </source>
</evidence>
<feature type="transmembrane region" description="Helical" evidence="13">
    <location>
        <begin position="534"/>
        <end position="558"/>
    </location>
</feature>
<dbReference type="FunFam" id="3.40.50.1000:FF:000068">
    <property type="entry name" value="Cation-transporting ATPase"/>
    <property type="match status" value="1"/>
</dbReference>
<dbReference type="CDD" id="cd07542">
    <property type="entry name" value="P-type_ATPase_cation"/>
    <property type="match status" value="1"/>
</dbReference>
<comment type="catalytic activity">
    <reaction evidence="12 13">
        <text>ATP + H2O = ADP + phosphate + H(+)</text>
        <dbReference type="Rhea" id="RHEA:13065"/>
        <dbReference type="ChEBI" id="CHEBI:15377"/>
        <dbReference type="ChEBI" id="CHEBI:15378"/>
        <dbReference type="ChEBI" id="CHEBI:30616"/>
        <dbReference type="ChEBI" id="CHEBI:43474"/>
        <dbReference type="ChEBI" id="CHEBI:456216"/>
    </reaction>
</comment>
<feature type="transmembrane region" description="Helical" evidence="13">
    <location>
        <begin position="360"/>
        <end position="380"/>
    </location>
</feature>
<accession>A0A8H6UT09</accession>
<keyword evidence="7 13" id="KW-0067">ATP-binding</keyword>
<dbReference type="Pfam" id="PF00122">
    <property type="entry name" value="E1-E2_ATPase"/>
    <property type="match status" value="1"/>
</dbReference>
<dbReference type="InterPro" id="IPR036412">
    <property type="entry name" value="HAD-like_sf"/>
</dbReference>
<evidence type="ECO:0000256" key="10">
    <source>
        <dbReference type="ARBA" id="ARBA00022989"/>
    </source>
</evidence>
<dbReference type="NCBIfam" id="TIGR01657">
    <property type="entry name" value="P-ATPase-V"/>
    <property type="match status" value="1"/>
</dbReference>
<dbReference type="GO" id="GO:0016887">
    <property type="term" value="F:ATP hydrolysis activity"/>
    <property type="evidence" value="ECO:0007669"/>
    <property type="project" value="InterPro"/>
</dbReference>
<dbReference type="FunFam" id="2.70.150.10:FF:000057">
    <property type="entry name" value="Cation-transporting ATPase"/>
    <property type="match status" value="1"/>
</dbReference>
<dbReference type="PANTHER" id="PTHR45630">
    <property type="entry name" value="CATION-TRANSPORTING ATPASE-RELATED"/>
    <property type="match status" value="1"/>
</dbReference>
<keyword evidence="5 13" id="KW-0479">Metal-binding</keyword>
<evidence type="ECO:0000256" key="4">
    <source>
        <dbReference type="ARBA" id="ARBA00022692"/>
    </source>
</evidence>
<dbReference type="PRINTS" id="PR00119">
    <property type="entry name" value="CATATPASE"/>
</dbReference>
<evidence type="ECO:0000313" key="17">
    <source>
        <dbReference type="EMBL" id="KAF7128626.1"/>
    </source>
</evidence>
<dbReference type="PROSITE" id="PS01229">
    <property type="entry name" value="COF_2"/>
    <property type="match status" value="1"/>
</dbReference>
<feature type="transmembrane region" description="Helical" evidence="13">
    <location>
        <begin position="1188"/>
        <end position="1207"/>
    </location>
</feature>
<dbReference type="EMBL" id="JACBAD010001912">
    <property type="protein sequence ID" value="KAF7128626.1"/>
    <property type="molecule type" value="Genomic_DNA"/>
</dbReference>
<evidence type="ECO:0000259" key="15">
    <source>
        <dbReference type="Pfam" id="PF00122"/>
    </source>
</evidence>
<evidence type="ECO:0000256" key="14">
    <source>
        <dbReference type="SAM" id="MobiDB-lite"/>
    </source>
</evidence>
<dbReference type="FunFam" id="1.20.1110.10:FF:000032">
    <property type="entry name" value="Cation-transporting ATPase"/>
    <property type="match status" value="1"/>
</dbReference>
<reference evidence="18" key="1">
    <citation type="submission" date="2020-06" db="EMBL/GenBank/DDBJ databases">
        <title>Draft genome sequences of strains closely related to Aspergillus parafelis and Aspergillus hiratsukae.</title>
        <authorList>
            <person name="Dos Santos R.A.C."/>
            <person name="Rivero-Menendez O."/>
            <person name="Steenwyk J.L."/>
            <person name="Mead M.E."/>
            <person name="Goldman G.H."/>
            <person name="Alastruey-Izquierdo A."/>
            <person name="Rokas A."/>
        </authorList>
    </citation>
    <scope>NUCLEOTIDE SEQUENCE</scope>
    <source>
        <strain evidence="17">CNM-CM5793</strain>
        <strain evidence="18">CNM-CM6106</strain>
    </source>
</reference>
<comment type="similarity">
    <text evidence="2 13">Belongs to the cation transport ATPase (P-type) (TC 3.A.3) family. Type V subfamily.</text>
</comment>
<organism evidence="18 20">
    <name type="scientific">Aspergillus hiratsukae</name>
    <dbReference type="NCBI Taxonomy" id="1194566"/>
    <lineage>
        <taxon>Eukaryota</taxon>
        <taxon>Fungi</taxon>
        <taxon>Dikarya</taxon>
        <taxon>Ascomycota</taxon>
        <taxon>Pezizomycotina</taxon>
        <taxon>Eurotiomycetes</taxon>
        <taxon>Eurotiomycetidae</taxon>
        <taxon>Eurotiales</taxon>
        <taxon>Aspergillaceae</taxon>
        <taxon>Aspergillus</taxon>
        <taxon>Aspergillus subgen. Fumigati</taxon>
    </lineage>
</organism>
<dbReference type="OrthoDB" id="48943at2759"/>
<keyword evidence="19" id="KW-1185">Reference proteome</keyword>
<dbReference type="GO" id="GO:0015662">
    <property type="term" value="F:P-type ion transporter activity"/>
    <property type="evidence" value="ECO:0007669"/>
    <property type="project" value="InterPro"/>
</dbReference>
<dbReference type="Gene3D" id="3.40.50.1000">
    <property type="entry name" value="HAD superfamily/HAD-like"/>
    <property type="match status" value="1"/>
</dbReference>
<evidence type="ECO:0000256" key="8">
    <source>
        <dbReference type="ARBA" id="ARBA00022842"/>
    </source>
</evidence>
<name>A0A8H6UT09_9EURO</name>
<dbReference type="EMBL" id="JACBAF010002182">
    <property type="protein sequence ID" value="KAF7164800.1"/>
    <property type="molecule type" value="Genomic_DNA"/>
</dbReference>
<proteinExistence type="inferred from homology"/>
<dbReference type="FunFam" id="3.40.1110.10:FF:000057">
    <property type="entry name" value="Cation-transporting ATPase"/>
    <property type="match status" value="1"/>
</dbReference>
<dbReference type="PROSITE" id="PS00154">
    <property type="entry name" value="ATPASE_E1_E2"/>
    <property type="match status" value="1"/>
</dbReference>
<dbReference type="InterPro" id="IPR001757">
    <property type="entry name" value="P_typ_ATPase"/>
</dbReference>
<evidence type="ECO:0000256" key="7">
    <source>
        <dbReference type="ARBA" id="ARBA00022840"/>
    </source>
</evidence>
<keyword evidence="6 13" id="KW-0547">Nucleotide-binding</keyword>
<feature type="transmembrane region" description="Helical" evidence="13">
    <location>
        <begin position="181"/>
        <end position="202"/>
    </location>
</feature>
<feature type="domain" description="P5B-type ATPase N-terminal" evidence="16">
    <location>
        <begin position="165"/>
        <end position="281"/>
    </location>
</feature>
<evidence type="ECO:0000256" key="13">
    <source>
        <dbReference type="RuleBase" id="RU362082"/>
    </source>
</evidence>
<dbReference type="NCBIfam" id="TIGR01494">
    <property type="entry name" value="ATPase_P-type"/>
    <property type="match status" value="2"/>
</dbReference>
<evidence type="ECO:0000256" key="2">
    <source>
        <dbReference type="ARBA" id="ARBA00006000"/>
    </source>
</evidence>
<dbReference type="SFLD" id="SFLDS00003">
    <property type="entry name" value="Haloacid_Dehalogenase"/>
    <property type="match status" value="1"/>
</dbReference>
<dbReference type="InterPro" id="IPR059000">
    <property type="entry name" value="ATPase_P-type_domA"/>
</dbReference>
<evidence type="ECO:0000256" key="11">
    <source>
        <dbReference type="ARBA" id="ARBA00023136"/>
    </source>
</evidence>
<keyword evidence="11 13" id="KW-0472">Membrane</keyword>
<dbReference type="GO" id="GO:0016020">
    <property type="term" value="C:membrane"/>
    <property type="evidence" value="ECO:0007669"/>
    <property type="project" value="UniProtKB-SubCell"/>
</dbReference>
<dbReference type="InterPro" id="IPR006544">
    <property type="entry name" value="P-type_TPase_V"/>
</dbReference>
<gene>
    <name evidence="17" type="ORF">CNMCM5793_003414</name>
    <name evidence="18" type="ORF">CNMCM6106_001172</name>
</gene>
<keyword evidence="9 13" id="KW-1278">Translocase</keyword>
<evidence type="ECO:0000256" key="12">
    <source>
        <dbReference type="ARBA" id="ARBA00049360"/>
    </source>
</evidence>
<dbReference type="SUPFAM" id="SSF81653">
    <property type="entry name" value="Calcium ATPase, transduction domain A"/>
    <property type="match status" value="1"/>
</dbReference>
<dbReference type="Gene3D" id="3.40.1110.10">
    <property type="entry name" value="Calcium-transporting ATPase, cytoplasmic domain N"/>
    <property type="match status" value="1"/>
</dbReference>
<dbReference type="SUPFAM" id="SSF81660">
    <property type="entry name" value="Metal cation-transporting ATPase, ATP-binding domain N"/>
    <property type="match status" value="1"/>
</dbReference>
<dbReference type="SUPFAM" id="SSF56784">
    <property type="entry name" value="HAD-like"/>
    <property type="match status" value="1"/>
</dbReference>
<dbReference type="InterPro" id="IPR008250">
    <property type="entry name" value="ATPase_P-typ_transduc_dom_A_sf"/>
</dbReference>
<evidence type="ECO:0000313" key="19">
    <source>
        <dbReference type="Proteomes" id="UP000630445"/>
    </source>
</evidence>
<evidence type="ECO:0000313" key="20">
    <source>
        <dbReference type="Proteomes" id="UP000662466"/>
    </source>
</evidence>
<protein>
    <recommendedName>
        <fullName evidence="13">Cation-transporting ATPase</fullName>
        <ecNumber evidence="13">7.2.2.-</ecNumber>
    </recommendedName>
</protein>
<evidence type="ECO:0000256" key="3">
    <source>
        <dbReference type="ARBA" id="ARBA00022553"/>
    </source>
</evidence>
<dbReference type="SUPFAM" id="SSF81665">
    <property type="entry name" value="Calcium ATPase, transmembrane domain M"/>
    <property type="match status" value="1"/>
</dbReference>
<feature type="transmembrane region" description="Helical" evidence="13">
    <location>
        <begin position="1256"/>
        <end position="1273"/>
    </location>
</feature>
<evidence type="ECO:0000256" key="9">
    <source>
        <dbReference type="ARBA" id="ARBA00022967"/>
    </source>
</evidence>
<sequence>MRPSTDDSARSAPETSSIEGATGASHRRDSMRSSYSIVSDVEMARTEVFDGPISESIPSSVVSFAHRRGRKDSIVSFTYFQEEDGFIEWPREEVIDAGSEIDELSIGEGSEADESIISSRRSKRLSYSRLSAEDPLLPRRPSSSFYTGERTIDSRLTQKVYIVSEDLTIVIAGFSTSTTGVALYSLLCIFTLGFAYILLRWLPRWRVRLIGKPTPLRFCKWVAVEDQWNQFSICEVLSIPYGRVLSTVFADSESCAQDEDQDSTVPYLRYIDYRCLRFFYHPVDDKFSLISGWKDPLWTNIKRMRIGLDADDHDSRAQIFGANVINIQQKSVIQLLIDEAFHPFYIFQIASLILWSLDEYYYYAVCIFLISVFSICATIIETQTGLEGEKLIFGLPGRSVPSRELVPGDVFEFSDPSLNQVPCDCILLSGDCIVNESMLTGESVPVSKIPLTDDALKYLNLSTPSIHPNVAKHFLFSGTKVIRARRPHSVEDDEAIALAVVVRTGFSTTKGALVRSMLFPKPSGFKFYKDSFRYITVMGVVAAVGFIASFVNFVRLGLSWHLIIVRALDLITIVVPPALPATLTIGTNLALSRLKGQKIFCISPQRVNIAGKLDIVCFDKTGTLTEDGLDVLGVRTVNQDLRFSDLKADLASVTSTSSSCVGATVGPLQHKNIVHAMATCHSLRVVDGELMGDPLDVKMFQFTGWSYQENGSQSIEAHGPKYETITPPIARPPNQIVDSGGQFGGSQAAPIELGVLRNFEFVSELRRASVVVRQFGDGGASFFVKGAPESLKTICLPDSLPHDFDELLSYYTHKGYRVIACAARYEPKLSWMKAQKLTRDLVESDLEFIGFIIFENKLKSSTTGTIAELSNAGIRNVMCTGDNILTAVSVARECGLIRADEQCFIPRFAEGHHHDIGASLVWECVDDPALTLDPSTLLPSLTPTDVDLSVPTVACNINKYSLAISGDVFRWLVDFGSDVVLKRMLVRGNVFARMSPDEKHELVERLQSLDYCCGFCGDGANDCGALKAADVGISLSDAEASVAAPFTSRQFDISCVPQLIKEGRAALVTSFCCFKYMSLYSAIQFSSVSFLYTSASNLGDFQFLFIDLALILPIAIFMGWTGPYPVLSRKRPTANLVSRKVLTPLLGQISICILTQFVAFKTIQSQPWFQPPKIDLDNSNIKNSENTALFLISIFQYILTSIVLSVGPPFRMPMRANKPLIVTIVVDLIVSSYMLFDPPEWIVETMQLTFISRGFALWLFGLAISTFLLSLVAERKFFPILSRTIGHLKTHLRPGTQKQRRQYKELLDEMQI</sequence>
<dbReference type="InterPro" id="IPR018303">
    <property type="entry name" value="ATPase_P-typ_P_site"/>
</dbReference>
<dbReference type="InterPro" id="IPR023214">
    <property type="entry name" value="HAD_sf"/>
</dbReference>
<dbReference type="InterPro" id="IPR047821">
    <property type="entry name" value="P5B-type_ATPase"/>
</dbReference>
<dbReference type="PANTHER" id="PTHR45630:SF8">
    <property type="entry name" value="CATION-TRANSPORTING ATPASE"/>
    <property type="match status" value="1"/>
</dbReference>
<evidence type="ECO:0000313" key="18">
    <source>
        <dbReference type="EMBL" id="KAF7164800.1"/>
    </source>
</evidence>
<dbReference type="InterPro" id="IPR023298">
    <property type="entry name" value="ATPase_P-typ_TM_dom_sf"/>
</dbReference>
<evidence type="ECO:0000256" key="6">
    <source>
        <dbReference type="ARBA" id="ARBA00022741"/>
    </source>
</evidence>
<dbReference type="SFLD" id="SFLDG00002">
    <property type="entry name" value="C1.7:_P-type_atpase_like"/>
    <property type="match status" value="1"/>
</dbReference>
<dbReference type="Proteomes" id="UP000630445">
    <property type="component" value="Unassembled WGS sequence"/>
</dbReference>
<feature type="transmembrane region" description="Helical" evidence="13">
    <location>
        <begin position="570"/>
        <end position="591"/>
    </location>
</feature>
<feature type="region of interest" description="Disordered" evidence="14">
    <location>
        <begin position="1"/>
        <end position="33"/>
    </location>
</feature>
<comment type="subcellular location">
    <subcellularLocation>
        <location evidence="1 13">Membrane</location>
        <topology evidence="1 13">Multi-pass membrane protein</topology>
    </subcellularLocation>
</comment>
<dbReference type="EC" id="7.2.2.-" evidence="13"/>
<dbReference type="InterPro" id="IPR023299">
    <property type="entry name" value="ATPase_P-typ_cyto_dom_N"/>
</dbReference>
<keyword evidence="8 13" id="KW-0460">Magnesium</keyword>
<dbReference type="Proteomes" id="UP000662466">
    <property type="component" value="Unassembled WGS sequence"/>
</dbReference>
<dbReference type="Pfam" id="PF12409">
    <property type="entry name" value="P5-ATPase"/>
    <property type="match status" value="1"/>
</dbReference>
<keyword evidence="3" id="KW-0597">Phosphoprotein</keyword>
<comment type="caution">
    <text evidence="18">The sequence shown here is derived from an EMBL/GenBank/DDBJ whole genome shotgun (WGS) entry which is preliminary data.</text>
</comment>
<feature type="transmembrane region" description="Helical" evidence="13">
    <location>
        <begin position="1141"/>
        <end position="1160"/>
    </location>
</feature>
<dbReference type="GO" id="GO:0019829">
    <property type="term" value="F:ATPase-coupled monoatomic cation transmembrane transporter activity"/>
    <property type="evidence" value="ECO:0007669"/>
    <property type="project" value="UniProtKB-UniRule"/>
</dbReference>
<dbReference type="InterPro" id="IPR047819">
    <property type="entry name" value="P5A-ATPase_N"/>
</dbReference>
<feature type="transmembrane region" description="Helical" evidence="13">
    <location>
        <begin position="1219"/>
        <end position="1236"/>
    </location>
</feature>
<keyword evidence="4 13" id="KW-0812">Transmembrane</keyword>
<dbReference type="GO" id="GO:0005524">
    <property type="term" value="F:ATP binding"/>
    <property type="evidence" value="ECO:0007669"/>
    <property type="project" value="UniProtKB-UniRule"/>
</dbReference>
<dbReference type="GO" id="GO:0046872">
    <property type="term" value="F:metal ion binding"/>
    <property type="evidence" value="ECO:0007669"/>
    <property type="project" value="UniProtKB-UniRule"/>
</dbReference>